<dbReference type="RefSeq" id="WP_283928025.1">
    <property type="nucleotide sequence ID" value="NZ_CP126084.1"/>
</dbReference>
<dbReference type="Proteomes" id="UP001177943">
    <property type="component" value="Chromosome"/>
</dbReference>
<gene>
    <name evidence="4" type="ORF">QNH46_10375</name>
</gene>
<dbReference type="KEGG" id="pwn:QNH46_10375"/>
<proteinExistence type="predicted"/>
<evidence type="ECO:0000313" key="4">
    <source>
        <dbReference type="EMBL" id="WHX51008.1"/>
    </source>
</evidence>
<evidence type="ECO:0000313" key="5">
    <source>
        <dbReference type="Proteomes" id="UP001177943"/>
    </source>
</evidence>
<dbReference type="SMART" id="SM00060">
    <property type="entry name" value="FN3"/>
    <property type="match status" value="3"/>
</dbReference>
<sequence length="783" mass="84444">MYTKKVKVSYFIITLALLLFILPNTVADAASKYKGGLLDGIPLQTGRTVGQPTGADITTITDDSTTTRTAQLTSGTLIWHNFSSPEEINSVILNRYSGTAAIEFYDANNNLLLSYVPVVNDGVVMLPSPVSNVSTVVLKMTSVGYITEWNVFKTPSTSPIVPAFSWTYGGNQVVELFWEDIGASSYNIKRATTPNGPYALLASNIIGTSYADRNVNNKTPYYYVISSVNPAGESADSPQKMVTPELNKYTGGLLDGITLDTGRIVGTPTGTERRVTDNNTGTRTAQLTSGTLFWHTFSSPQEVSAVILNRYSGTATIEFFDANNNLLLSYIPVVNDGVVMLPSPVSNVSTVVLKMTTVGYITEWNVFGTPYVAPVVPAIDWIYGGDKTVELFWGDTGASSYNIKRATSTGGPYALIASNVKGNSYIDRTVNNGTTYYYVVSAVNPAAESDNSAQKQITPKSTKYTGGLLDGRTLDTGRTVGTPTGTERRVTDNNTGTRTAQLTSGTLFWHTFSSPQEVSAVILNRYSGTATIEFFDANNNLLSTYVPSANDTVEALETPVSGVTTVVLKMTTVGYITEWNVFGSGIEVEVPVEELGLSATAGNSNVQLSWSAVSTATSYKIQRSTTSGGPYSVIDTVSSSTYSYTDHNVVNGTTYYYIVTAVDAAGDVATSNEASATPRGKVVPPIEENSGDRALLFIMLSTGEIKEYDLSMNEVNAFIQWYETRATGVGPITFAIDKHNNNKGPFTNRKDYIIYDKIITFEVNAYGNPNSASPTYPTSPLEH</sequence>
<feature type="chain" id="PRO_5041725680" description="Fibronectin type-III domain-containing protein" evidence="2">
    <location>
        <begin position="30"/>
        <end position="783"/>
    </location>
</feature>
<dbReference type="PROSITE" id="PS50853">
    <property type="entry name" value="FN3"/>
    <property type="match status" value="1"/>
</dbReference>
<evidence type="ECO:0000259" key="3">
    <source>
        <dbReference type="PROSITE" id="PS50853"/>
    </source>
</evidence>
<feature type="region of interest" description="Disordered" evidence="1">
    <location>
        <begin position="472"/>
        <end position="493"/>
    </location>
</feature>
<dbReference type="AlphaFoldDB" id="A0AA95KVB2"/>
<organism evidence="4 5">
    <name type="scientific">Paenibacillus woosongensis</name>
    <dbReference type="NCBI Taxonomy" id="307580"/>
    <lineage>
        <taxon>Bacteria</taxon>
        <taxon>Bacillati</taxon>
        <taxon>Bacillota</taxon>
        <taxon>Bacilli</taxon>
        <taxon>Bacillales</taxon>
        <taxon>Paenibacillaceae</taxon>
        <taxon>Paenibacillus</taxon>
    </lineage>
</organism>
<name>A0AA95KVB2_9BACL</name>
<accession>A0AA95KVB2</accession>
<dbReference type="InterPro" id="IPR036116">
    <property type="entry name" value="FN3_sf"/>
</dbReference>
<keyword evidence="2" id="KW-0732">Signal</keyword>
<dbReference type="CDD" id="cd00063">
    <property type="entry name" value="FN3"/>
    <property type="match status" value="1"/>
</dbReference>
<dbReference type="EMBL" id="CP126084">
    <property type="protein sequence ID" value="WHX51008.1"/>
    <property type="molecule type" value="Genomic_DNA"/>
</dbReference>
<dbReference type="InterPro" id="IPR013783">
    <property type="entry name" value="Ig-like_fold"/>
</dbReference>
<dbReference type="SUPFAM" id="SSF49265">
    <property type="entry name" value="Fibronectin type III"/>
    <property type="match status" value="3"/>
</dbReference>
<reference evidence="4" key="1">
    <citation type="submission" date="2023-05" db="EMBL/GenBank/DDBJ databases">
        <title>Comparative genomics of Bacillaceae isolates and their secondary metabolite potential.</title>
        <authorList>
            <person name="Song L."/>
            <person name="Nielsen L.J."/>
            <person name="Mohite O."/>
            <person name="Xu X."/>
            <person name="Weber T."/>
            <person name="Kovacs A.T."/>
        </authorList>
    </citation>
    <scope>NUCLEOTIDE SEQUENCE</scope>
    <source>
        <strain evidence="4">B2_4</strain>
    </source>
</reference>
<dbReference type="InterPro" id="IPR003961">
    <property type="entry name" value="FN3_dom"/>
</dbReference>
<protein>
    <recommendedName>
        <fullName evidence="3">Fibronectin type-III domain-containing protein</fullName>
    </recommendedName>
</protein>
<evidence type="ECO:0000256" key="1">
    <source>
        <dbReference type="SAM" id="MobiDB-lite"/>
    </source>
</evidence>
<evidence type="ECO:0000256" key="2">
    <source>
        <dbReference type="SAM" id="SignalP"/>
    </source>
</evidence>
<feature type="signal peptide" evidence="2">
    <location>
        <begin position="1"/>
        <end position="29"/>
    </location>
</feature>
<dbReference type="Gene3D" id="2.60.40.10">
    <property type="entry name" value="Immunoglobulins"/>
    <property type="match status" value="3"/>
</dbReference>
<feature type="domain" description="Fibronectin type-III" evidence="3">
    <location>
        <begin position="591"/>
        <end position="685"/>
    </location>
</feature>